<protein>
    <recommendedName>
        <fullName evidence="3">Peptidase A2 domain-containing protein</fullName>
    </recommendedName>
</protein>
<feature type="non-terminal residue" evidence="1">
    <location>
        <position position="381"/>
    </location>
</feature>
<dbReference type="AlphaFoldDB" id="A0A835GTF1"/>
<evidence type="ECO:0000313" key="2">
    <source>
        <dbReference type="Proteomes" id="UP000648187"/>
    </source>
</evidence>
<proteinExistence type="predicted"/>
<dbReference type="EMBL" id="JACKWZ010000015">
    <property type="protein sequence ID" value="KAF9422567.1"/>
    <property type="molecule type" value="Genomic_DNA"/>
</dbReference>
<name>A0A835GTF1_SPOEX</name>
<dbReference type="Proteomes" id="UP000648187">
    <property type="component" value="Unassembled WGS sequence"/>
</dbReference>
<dbReference type="PANTHER" id="PTHR47331">
    <property type="entry name" value="PHD-TYPE DOMAIN-CONTAINING PROTEIN"/>
    <property type="match status" value="1"/>
</dbReference>
<dbReference type="Gene3D" id="2.40.70.10">
    <property type="entry name" value="Acid Proteases"/>
    <property type="match status" value="1"/>
</dbReference>
<dbReference type="InterPro" id="IPR021109">
    <property type="entry name" value="Peptidase_aspartic_dom_sf"/>
</dbReference>
<comment type="caution">
    <text evidence="1">The sequence shown here is derived from an EMBL/GenBank/DDBJ whole genome shotgun (WGS) entry which is preliminary data.</text>
</comment>
<dbReference type="PANTHER" id="PTHR47331:SF5">
    <property type="entry name" value="RIBONUCLEASE H"/>
    <property type="match status" value="1"/>
</dbReference>
<evidence type="ECO:0008006" key="3">
    <source>
        <dbReference type="Google" id="ProtNLM"/>
    </source>
</evidence>
<sequence length="381" mass="43964">MATETEKALNIVENIASTLKKTQINLKKSPKARLTRNYVETRLKCVEDYWSEYKQTYSDLIRNVPKEKRDKIPYIVNEEYFEHEELYLSLITDLKDLLNQQNKRQVLSMFEKSHFTPQPRWIIINNQSTALLATAIVKVRSEDNYTTTLRALIDQGSQASFISERAVQQLTAKRYPTKGTVVGVGSTKQDIKQVVQISIESRIEAFRLKVRTYVMSKPLTTKIPQIITILRRGGFELQKWASNDTDFLKSLDANRITTKANLDLKLDGTIKALELLRVIAYCKRFLKMKTDPNKLGQEMTTEEIQNALDVCITFTQQDEFSDEIRRIKERRSVKTTSILKSLNPFVDKYNILRVGGRLRNADADENLRHPVILGKRNGLVS</sequence>
<accession>A0A835GTF1</accession>
<organism evidence="1 2">
    <name type="scientific">Spodoptera exigua</name>
    <name type="common">Beet armyworm</name>
    <name type="synonym">Noctua fulgens</name>
    <dbReference type="NCBI Taxonomy" id="7107"/>
    <lineage>
        <taxon>Eukaryota</taxon>
        <taxon>Metazoa</taxon>
        <taxon>Ecdysozoa</taxon>
        <taxon>Arthropoda</taxon>
        <taxon>Hexapoda</taxon>
        <taxon>Insecta</taxon>
        <taxon>Pterygota</taxon>
        <taxon>Neoptera</taxon>
        <taxon>Endopterygota</taxon>
        <taxon>Lepidoptera</taxon>
        <taxon>Glossata</taxon>
        <taxon>Ditrysia</taxon>
        <taxon>Noctuoidea</taxon>
        <taxon>Noctuidae</taxon>
        <taxon>Amphipyrinae</taxon>
        <taxon>Spodoptera</taxon>
    </lineage>
</organism>
<gene>
    <name evidence="1" type="ORF">HW555_001771</name>
</gene>
<keyword evidence="2" id="KW-1185">Reference proteome</keyword>
<evidence type="ECO:0000313" key="1">
    <source>
        <dbReference type="EMBL" id="KAF9422567.1"/>
    </source>
</evidence>
<reference evidence="1" key="1">
    <citation type="submission" date="2020-08" db="EMBL/GenBank/DDBJ databases">
        <title>Spodoptera exigua strain:BAW_Kor-Di-RS1 Genome sequencing and assembly.</title>
        <authorList>
            <person name="Kim J."/>
            <person name="Nam H.Y."/>
            <person name="Kwon M."/>
            <person name="Choi J.H."/>
            <person name="Cho S.R."/>
            <person name="Kim G.-H."/>
        </authorList>
    </citation>
    <scope>NUCLEOTIDE SEQUENCE</scope>
    <source>
        <strain evidence="1">BAW_Kor-Di-RS1</strain>
        <tissue evidence="1">Whole-body</tissue>
    </source>
</reference>